<dbReference type="InterPro" id="IPR005110">
    <property type="entry name" value="MoeA_linker/N"/>
</dbReference>
<keyword evidence="7 13" id="KW-0500">Molybdenum</keyword>
<evidence type="ECO:0000256" key="1">
    <source>
        <dbReference type="ARBA" id="ARBA00001946"/>
    </source>
</evidence>
<accession>A0A268NWY2</accession>
<dbReference type="InterPro" id="IPR036135">
    <property type="entry name" value="MoeA_linker/N_sf"/>
</dbReference>
<evidence type="ECO:0000256" key="6">
    <source>
        <dbReference type="ARBA" id="ARBA00021108"/>
    </source>
</evidence>
<dbReference type="AlphaFoldDB" id="A0A268NWY2"/>
<evidence type="ECO:0000256" key="2">
    <source>
        <dbReference type="ARBA" id="ARBA00002901"/>
    </source>
</evidence>
<dbReference type="Pfam" id="PF03454">
    <property type="entry name" value="MoeA_C"/>
    <property type="match status" value="1"/>
</dbReference>
<keyword evidence="11 13" id="KW-0501">Molybdenum cofactor biosynthesis</keyword>
<dbReference type="UniPathway" id="UPA00344"/>
<dbReference type="PANTHER" id="PTHR10192">
    <property type="entry name" value="MOLYBDOPTERIN BIOSYNTHESIS PROTEIN"/>
    <property type="match status" value="1"/>
</dbReference>
<dbReference type="GO" id="GO:0005829">
    <property type="term" value="C:cytosol"/>
    <property type="evidence" value="ECO:0007669"/>
    <property type="project" value="TreeGrafter"/>
</dbReference>
<dbReference type="NCBIfam" id="NF045515">
    <property type="entry name" value="Glp_gephyrin"/>
    <property type="match status" value="1"/>
</dbReference>
<dbReference type="EMBL" id="NPCC01000024">
    <property type="protein sequence ID" value="PAE87996.1"/>
    <property type="molecule type" value="Genomic_DNA"/>
</dbReference>
<dbReference type="Gene3D" id="2.170.190.11">
    <property type="entry name" value="Molybdopterin biosynthesis moea protein, domain 3"/>
    <property type="match status" value="1"/>
</dbReference>
<dbReference type="CDD" id="cd00887">
    <property type="entry name" value="MoeA"/>
    <property type="match status" value="1"/>
</dbReference>
<dbReference type="InterPro" id="IPR001453">
    <property type="entry name" value="MoaB/Mog_dom"/>
</dbReference>
<comment type="pathway">
    <text evidence="3 13">Cofactor biosynthesis; molybdopterin biosynthesis.</text>
</comment>
<dbReference type="Pfam" id="PF00994">
    <property type="entry name" value="MoCF_biosynth"/>
    <property type="match status" value="1"/>
</dbReference>
<evidence type="ECO:0000256" key="4">
    <source>
        <dbReference type="ARBA" id="ARBA00010763"/>
    </source>
</evidence>
<evidence type="ECO:0000256" key="10">
    <source>
        <dbReference type="ARBA" id="ARBA00022842"/>
    </source>
</evidence>
<dbReference type="SUPFAM" id="SSF63867">
    <property type="entry name" value="MoeA C-terminal domain-like"/>
    <property type="match status" value="1"/>
</dbReference>
<keyword evidence="9 13" id="KW-0479">Metal-binding</keyword>
<dbReference type="EC" id="2.10.1.1" evidence="5 13"/>
<proteinExistence type="inferred from homology"/>
<dbReference type="SMART" id="SM00852">
    <property type="entry name" value="MoCF_biosynth"/>
    <property type="match status" value="1"/>
</dbReference>
<reference evidence="15 16" key="1">
    <citation type="submission" date="2017-07" db="EMBL/GenBank/DDBJ databases">
        <title>Isolation and whole genome analysis of endospore-forming bacteria from heroin.</title>
        <authorList>
            <person name="Kalinowski J."/>
            <person name="Ahrens B."/>
            <person name="Al-Dilaimi A."/>
            <person name="Winkler A."/>
            <person name="Wibberg D."/>
            <person name="Schleenbecker U."/>
            <person name="Ruckert C."/>
            <person name="Wolfel R."/>
            <person name="Grass G."/>
        </authorList>
    </citation>
    <scope>NUCLEOTIDE SEQUENCE [LARGE SCALE GENOMIC DNA]</scope>
    <source>
        <strain evidence="15 16">7539</strain>
    </source>
</reference>
<keyword evidence="10 13" id="KW-0460">Magnesium</keyword>
<evidence type="ECO:0000313" key="15">
    <source>
        <dbReference type="EMBL" id="PAE87996.1"/>
    </source>
</evidence>
<dbReference type="InterPro" id="IPR005111">
    <property type="entry name" value="MoeA_C_domain_IV"/>
</dbReference>
<feature type="domain" description="MoaB/Mog" evidence="14">
    <location>
        <begin position="187"/>
        <end position="325"/>
    </location>
</feature>
<dbReference type="SUPFAM" id="SSF53218">
    <property type="entry name" value="Molybdenum cofactor biosynthesis proteins"/>
    <property type="match status" value="1"/>
</dbReference>
<dbReference type="Pfam" id="PF03453">
    <property type="entry name" value="MoeA_N"/>
    <property type="match status" value="1"/>
</dbReference>
<evidence type="ECO:0000256" key="11">
    <source>
        <dbReference type="ARBA" id="ARBA00023150"/>
    </source>
</evidence>
<dbReference type="GO" id="GO:0046872">
    <property type="term" value="F:metal ion binding"/>
    <property type="evidence" value="ECO:0007669"/>
    <property type="project" value="UniProtKB-UniRule"/>
</dbReference>
<comment type="caution">
    <text evidence="15">The sequence shown here is derived from an EMBL/GenBank/DDBJ whole genome shotgun (WGS) entry which is preliminary data.</text>
</comment>
<comment type="catalytic activity">
    <reaction evidence="12">
        <text>adenylyl-molybdopterin + molybdate = Mo-molybdopterin + AMP + H(+)</text>
        <dbReference type="Rhea" id="RHEA:35047"/>
        <dbReference type="ChEBI" id="CHEBI:15378"/>
        <dbReference type="ChEBI" id="CHEBI:36264"/>
        <dbReference type="ChEBI" id="CHEBI:62727"/>
        <dbReference type="ChEBI" id="CHEBI:71302"/>
        <dbReference type="ChEBI" id="CHEBI:456215"/>
        <dbReference type="EC" id="2.10.1.1"/>
    </reaction>
</comment>
<dbReference type="RefSeq" id="WP_035204670.1">
    <property type="nucleotide sequence ID" value="NZ_BOQQ01000009.1"/>
</dbReference>
<dbReference type="InterPro" id="IPR036425">
    <property type="entry name" value="MoaB/Mog-like_dom_sf"/>
</dbReference>
<dbReference type="NCBIfam" id="TIGR00177">
    <property type="entry name" value="molyb_syn"/>
    <property type="match status" value="1"/>
</dbReference>
<name>A0A268NWY2_SHOCL</name>
<comment type="cofactor">
    <cofactor evidence="1 13">
        <name>Mg(2+)</name>
        <dbReference type="ChEBI" id="CHEBI:18420"/>
    </cofactor>
</comment>
<evidence type="ECO:0000259" key="14">
    <source>
        <dbReference type="SMART" id="SM00852"/>
    </source>
</evidence>
<dbReference type="Gene3D" id="2.40.340.10">
    <property type="entry name" value="MoeA, C-terminal, domain IV"/>
    <property type="match status" value="1"/>
</dbReference>
<dbReference type="PANTHER" id="PTHR10192:SF5">
    <property type="entry name" value="GEPHYRIN"/>
    <property type="match status" value="1"/>
</dbReference>
<comment type="similarity">
    <text evidence="4 13">Belongs to the MoeA family.</text>
</comment>
<dbReference type="GO" id="GO:0006777">
    <property type="term" value="P:Mo-molybdopterin cofactor biosynthetic process"/>
    <property type="evidence" value="ECO:0007669"/>
    <property type="project" value="UniProtKB-UniRule"/>
</dbReference>
<dbReference type="FunFam" id="3.40.980.10:FF:000004">
    <property type="entry name" value="Molybdopterin molybdenumtransferase"/>
    <property type="match status" value="1"/>
</dbReference>
<evidence type="ECO:0000256" key="7">
    <source>
        <dbReference type="ARBA" id="ARBA00022505"/>
    </source>
</evidence>
<dbReference type="InterPro" id="IPR038987">
    <property type="entry name" value="MoeA-like"/>
</dbReference>
<dbReference type="GO" id="GO:0061599">
    <property type="term" value="F:molybdopterin molybdotransferase activity"/>
    <property type="evidence" value="ECO:0007669"/>
    <property type="project" value="UniProtKB-UniRule"/>
</dbReference>
<evidence type="ECO:0000256" key="8">
    <source>
        <dbReference type="ARBA" id="ARBA00022679"/>
    </source>
</evidence>
<dbReference type="FunFam" id="2.170.190.11:FF:000001">
    <property type="entry name" value="Molybdopterin molybdenumtransferase"/>
    <property type="match status" value="1"/>
</dbReference>
<evidence type="ECO:0000256" key="13">
    <source>
        <dbReference type="RuleBase" id="RU365090"/>
    </source>
</evidence>
<evidence type="ECO:0000256" key="9">
    <source>
        <dbReference type="ARBA" id="ARBA00022723"/>
    </source>
</evidence>
<evidence type="ECO:0000256" key="5">
    <source>
        <dbReference type="ARBA" id="ARBA00013269"/>
    </source>
</evidence>
<sequence>MVEKRLPLPIEEAVRRVLQEMDVPVRTESVPLLDATQRFLAADLVADHDVPPFDRSPYDGYALRSFDTAQASRTNPVRLKTVGEIGAGTVFAGDVKAGETVRIMTGAKIPNGCDAVAMLEVVKEESDGYITVVRPFAANTNISFQGEDTRKGTPLVKKGSYVHPGVAALLATFGYNYVPVAVQPTVGILSTGSELLEVGAPLTPGKIRNSNAYMIAAQVRQAGGQPVMYGQLPDDLKLCEQAVRNMLEEVDIVITTGGASVGDYDLVPQLIETLGAKQIFNKVAMRPGSVTTAAHVGGKPFFGLSGNPGACFVGCELFVRPLIRRSLQAQNIHLKKSKAILAVDFPKPNPFTRLVRGILSEEDGIHKVAPSGLDKSGSVISLAEADVLIMLPGGTRGYQSGMEVDILLLGEQQGSEWPWKSVAVSSKS</sequence>
<dbReference type="SUPFAM" id="SSF63882">
    <property type="entry name" value="MoeA N-terminal region -like"/>
    <property type="match status" value="1"/>
</dbReference>
<evidence type="ECO:0000256" key="3">
    <source>
        <dbReference type="ARBA" id="ARBA00005046"/>
    </source>
</evidence>
<keyword evidence="8 13" id="KW-0808">Transferase</keyword>
<protein>
    <recommendedName>
        <fullName evidence="6 13">Molybdopterin molybdenumtransferase</fullName>
        <ecNumber evidence="5 13">2.10.1.1</ecNumber>
    </recommendedName>
</protein>
<gene>
    <name evidence="15" type="ORF">CHH72_15510</name>
</gene>
<comment type="function">
    <text evidence="2 13">Catalyzes the insertion of molybdate into adenylated molybdopterin with the concomitant release of AMP.</text>
</comment>
<dbReference type="InterPro" id="IPR036688">
    <property type="entry name" value="MoeA_C_domain_IV_sf"/>
</dbReference>
<dbReference type="Gene3D" id="3.90.105.10">
    <property type="entry name" value="Molybdopterin biosynthesis moea protein, domain 2"/>
    <property type="match status" value="1"/>
</dbReference>
<organism evidence="15 16">
    <name type="scientific">Shouchella clausii</name>
    <name type="common">Alkalihalobacillus clausii</name>
    <dbReference type="NCBI Taxonomy" id="79880"/>
    <lineage>
        <taxon>Bacteria</taxon>
        <taxon>Bacillati</taxon>
        <taxon>Bacillota</taxon>
        <taxon>Bacilli</taxon>
        <taxon>Bacillales</taxon>
        <taxon>Bacillaceae</taxon>
        <taxon>Shouchella</taxon>
    </lineage>
</organism>
<evidence type="ECO:0000313" key="16">
    <source>
        <dbReference type="Proteomes" id="UP000216207"/>
    </source>
</evidence>
<dbReference type="Gene3D" id="3.40.980.10">
    <property type="entry name" value="MoaB/Mog-like domain"/>
    <property type="match status" value="1"/>
</dbReference>
<evidence type="ECO:0000256" key="12">
    <source>
        <dbReference type="ARBA" id="ARBA00047317"/>
    </source>
</evidence>
<dbReference type="Proteomes" id="UP000216207">
    <property type="component" value="Unassembled WGS sequence"/>
</dbReference>